<evidence type="ECO:0000313" key="6">
    <source>
        <dbReference type="EMBL" id="KAL3113607.1"/>
    </source>
</evidence>
<feature type="repeat" description="WD" evidence="3">
    <location>
        <begin position="873"/>
        <end position="914"/>
    </location>
</feature>
<feature type="repeat" description="WD" evidence="3">
    <location>
        <begin position="916"/>
        <end position="957"/>
    </location>
</feature>
<sequence>MGQPSASAGRTPTTCGHPVVVVLGSRFSEVLAQANGIAGTKCPQIAGGVDGEEKVLLLLDDVCIWLAANLDVHYRPQMDNALRKLFPRLPPYSSARSTTAPPMLRLSSFGHWHSVRETTECSSLSSDQISVSLRAEFSCRVSGTAAAADGIDVGAGLAIQFQRDELMAGHSTECVPNLSIINISDHSCIITQNRIWLISIHASASIGARLARAEQRCGGADPVRLVCEFLCCAPCGLTRAELLDAVRLRNFTAGFTFEPQDVLNAAPLHVLRNLAPLLDSMLMDGRRVLFFRHHSIAQAAKQRYLTSAGEIKLANETIAALFRDADNADASGAAAEDAAAAVGAGGGSAEERAAVAAAVLLFPRPIAKEGGAGVDIRRVRFHWYYLLYTGNVEALKSETLVTSLCASKWRDGGDTVQQHNQHHFFVSTSADGAVRVWSFTQAQCLKTLRACSARILCSVLSSDDKWIAVGSADSCARVLLLDSGQVTRTFKEHTGPVVGLQLSSDNTLLVTGSGEFVVMVWDIEKGEIVVRLQGLMAPVTCLALTSNDAFLAVACEDETLRVFSLVSAQELHELTGHESRINALVASADDCKLFAGTRGRVIVYDIHNGQLLEVLQCALERQPVSSVRISDDDSFVLVACGDRIHMWALDSIERDVAAVQQHKMAAVTVAPPESPSSAGPAPTASEAVPTAAGGGGTALTSVSCVQIAPDEKSAGCGTADGIVAFWDLDVCQCMWTSNAQRNGAVSALCFSSDSFLLLSGSEQGAVSLWETNNGQLLKQVQLHAEAVVALCTFADGVRVLSCDSSDNAYLWSLASLDESSAGKRMELIASIAFMHPPLYVRLSDTVLIAQHGANPREMNVWSVSGDRLFTRSKVHHNEAILCYGVNRCGTVLCTGSQDLSLKVWQMDSGGLLIQVLVGHEEVPSCCCVSEDALTACSGALDRQLIMWDVQTGAALFTLRRPAVLRFLEISLDSTVVCSSGEDGWVEAWHCNSGRLLSAFNTHRQVDQLIMGADGDRILAKLAGTAQLPIICLHNTPANLHSTSASRYERVTMPSPSSSSKHQPEAQARATTARGGAGGGSFALELSATTTGAASDDGPEPMGDRIPPANGADKEPVTSRASEVEAHANRLRAVAEQEQKRQAEQQLQATNSAIAAPAERDAATASATAAQSPDAAAPTAQQSQKERRTRRSKLCTIM</sequence>
<dbReference type="SMART" id="SM00320">
    <property type="entry name" value="WD40"/>
    <property type="match status" value="12"/>
</dbReference>
<proteinExistence type="predicted"/>
<evidence type="ECO:0000259" key="5">
    <source>
        <dbReference type="Pfam" id="PF25469"/>
    </source>
</evidence>
<feature type="region of interest" description="Disordered" evidence="4">
    <location>
        <begin position="1135"/>
        <end position="1197"/>
    </location>
</feature>
<dbReference type="CDD" id="cd00200">
    <property type="entry name" value="WD40"/>
    <property type="match status" value="1"/>
</dbReference>
<dbReference type="Gene3D" id="2.130.10.10">
    <property type="entry name" value="YVTN repeat-like/Quinoprotein amine dehydrogenase"/>
    <property type="match status" value="3"/>
</dbReference>
<dbReference type="Pfam" id="PF25469">
    <property type="entry name" value="WHD_NWD1"/>
    <property type="match status" value="1"/>
</dbReference>
<dbReference type="InterPro" id="IPR011047">
    <property type="entry name" value="Quinoprotein_ADH-like_sf"/>
</dbReference>
<protein>
    <recommendedName>
        <fullName evidence="5">NWD1/2-like winged helix-turn-helix domain-containing protein</fullName>
    </recommendedName>
</protein>
<dbReference type="EMBL" id="JBICBT010000440">
    <property type="protein sequence ID" value="KAL3113607.1"/>
    <property type="molecule type" value="Genomic_DNA"/>
</dbReference>
<feature type="compositionally biased region" description="Low complexity" evidence="4">
    <location>
        <begin position="675"/>
        <end position="691"/>
    </location>
</feature>
<feature type="region of interest" description="Disordered" evidence="4">
    <location>
        <begin position="669"/>
        <end position="692"/>
    </location>
</feature>
<feature type="repeat" description="WD" evidence="3">
    <location>
        <begin position="424"/>
        <end position="447"/>
    </location>
</feature>
<dbReference type="PANTHER" id="PTHR19848:SF8">
    <property type="entry name" value="F-BOX AND WD REPEAT DOMAIN CONTAINING 7"/>
    <property type="match status" value="1"/>
</dbReference>
<accession>A0ABD2LFE4</accession>
<keyword evidence="2" id="KW-0677">Repeat</keyword>
<evidence type="ECO:0000256" key="2">
    <source>
        <dbReference type="ARBA" id="ARBA00022737"/>
    </source>
</evidence>
<keyword evidence="1 3" id="KW-0853">WD repeat</keyword>
<dbReference type="InterPro" id="IPR057588">
    <property type="entry name" value="NWD1/2-like_WH"/>
</dbReference>
<feature type="compositionally biased region" description="Basic residues" evidence="4">
    <location>
        <begin position="1186"/>
        <end position="1197"/>
    </location>
</feature>
<dbReference type="SUPFAM" id="SSF50978">
    <property type="entry name" value="WD40 repeat-like"/>
    <property type="match status" value="1"/>
</dbReference>
<dbReference type="InterPro" id="IPR019775">
    <property type="entry name" value="WD40_repeat_CS"/>
</dbReference>
<dbReference type="InterPro" id="IPR001680">
    <property type="entry name" value="WD40_rpt"/>
</dbReference>
<keyword evidence="7" id="KW-1185">Reference proteome</keyword>
<organism evidence="6 7">
    <name type="scientific">Heterodera trifolii</name>
    <dbReference type="NCBI Taxonomy" id="157864"/>
    <lineage>
        <taxon>Eukaryota</taxon>
        <taxon>Metazoa</taxon>
        <taxon>Ecdysozoa</taxon>
        <taxon>Nematoda</taxon>
        <taxon>Chromadorea</taxon>
        <taxon>Rhabditida</taxon>
        <taxon>Tylenchina</taxon>
        <taxon>Tylenchomorpha</taxon>
        <taxon>Tylenchoidea</taxon>
        <taxon>Heteroderidae</taxon>
        <taxon>Heteroderinae</taxon>
        <taxon>Heterodera</taxon>
    </lineage>
</organism>
<dbReference type="Pfam" id="PF23410">
    <property type="entry name" value="Beta-prop_VPS8"/>
    <property type="match status" value="1"/>
</dbReference>
<feature type="compositionally biased region" description="Basic and acidic residues" evidence="4">
    <location>
        <begin position="1111"/>
        <end position="1122"/>
    </location>
</feature>
<dbReference type="InterPro" id="IPR036322">
    <property type="entry name" value="WD40_repeat_dom_sf"/>
</dbReference>
<reference evidence="6 7" key="1">
    <citation type="submission" date="2024-10" db="EMBL/GenBank/DDBJ databases">
        <authorList>
            <person name="Kim D."/>
        </authorList>
    </citation>
    <scope>NUCLEOTIDE SEQUENCE [LARGE SCALE GENOMIC DNA]</scope>
    <source>
        <strain evidence="6">BH-2024</strain>
    </source>
</reference>
<dbReference type="PROSITE" id="PS50082">
    <property type="entry name" value="WD_REPEATS_2"/>
    <property type="match status" value="5"/>
</dbReference>
<evidence type="ECO:0000313" key="7">
    <source>
        <dbReference type="Proteomes" id="UP001620626"/>
    </source>
</evidence>
<feature type="domain" description="NWD1/2-like winged helix-turn-helix" evidence="5">
    <location>
        <begin position="203"/>
        <end position="312"/>
    </location>
</feature>
<dbReference type="PROSITE" id="PS00678">
    <property type="entry name" value="WD_REPEATS_1"/>
    <property type="match status" value="1"/>
</dbReference>
<dbReference type="SUPFAM" id="SSF50998">
    <property type="entry name" value="Quinoprotein alcohol dehydrogenase-like"/>
    <property type="match status" value="1"/>
</dbReference>
<evidence type="ECO:0000256" key="1">
    <source>
        <dbReference type="ARBA" id="ARBA00022574"/>
    </source>
</evidence>
<feature type="repeat" description="WD" evidence="3">
    <location>
        <begin position="738"/>
        <end position="779"/>
    </location>
</feature>
<evidence type="ECO:0000256" key="3">
    <source>
        <dbReference type="PROSITE-ProRule" id="PRU00221"/>
    </source>
</evidence>
<dbReference type="Pfam" id="PF00400">
    <property type="entry name" value="WD40"/>
    <property type="match status" value="5"/>
</dbReference>
<dbReference type="AlphaFoldDB" id="A0ABD2LFE4"/>
<comment type="caution">
    <text evidence="6">The sequence shown here is derived from an EMBL/GenBank/DDBJ whole genome shotgun (WGS) entry which is preliminary data.</text>
</comment>
<name>A0ABD2LFE4_9BILA</name>
<dbReference type="InterPro" id="IPR015943">
    <property type="entry name" value="WD40/YVTN_repeat-like_dom_sf"/>
</dbReference>
<dbReference type="PROSITE" id="PS50294">
    <property type="entry name" value="WD_REPEATS_REGION"/>
    <property type="match status" value="1"/>
</dbReference>
<dbReference type="PANTHER" id="PTHR19848">
    <property type="entry name" value="WD40 REPEAT PROTEIN"/>
    <property type="match status" value="1"/>
</dbReference>
<feature type="repeat" description="WD" evidence="3">
    <location>
        <begin position="490"/>
        <end position="531"/>
    </location>
</feature>
<dbReference type="Proteomes" id="UP001620626">
    <property type="component" value="Unassembled WGS sequence"/>
</dbReference>
<feature type="compositionally biased region" description="Low complexity" evidence="4">
    <location>
        <begin position="1143"/>
        <end position="1182"/>
    </location>
</feature>
<feature type="region of interest" description="Disordered" evidence="4">
    <location>
        <begin position="1047"/>
        <end position="1122"/>
    </location>
</feature>
<evidence type="ECO:0000256" key="4">
    <source>
        <dbReference type="SAM" id="MobiDB-lite"/>
    </source>
</evidence>
<gene>
    <name evidence="6" type="ORF">niasHT_010636</name>
</gene>